<accession>Q1IPK0</accession>
<evidence type="ECO:0000256" key="1">
    <source>
        <dbReference type="ARBA" id="ARBA00023015"/>
    </source>
</evidence>
<dbReference type="HOGENOM" id="CLU_849007_0_0_0"/>
<dbReference type="Proteomes" id="UP000002432">
    <property type="component" value="Chromosome"/>
</dbReference>
<dbReference type="eggNOG" id="COG1725">
    <property type="taxonomic scope" value="Bacteria"/>
</dbReference>
<keyword evidence="6" id="KW-1185">Reference proteome</keyword>
<keyword evidence="3" id="KW-0804">Transcription</keyword>
<evidence type="ECO:0000313" key="6">
    <source>
        <dbReference type="Proteomes" id="UP000002432"/>
    </source>
</evidence>
<dbReference type="PANTHER" id="PTHR38445">
    <property type="entry name" value="HTH-TYPE TRANSCRIPTIONAL REPRESSOR YTRA"/>
    <property type="match status" value="1"/>
</dbReference>
<evidence type="ECO:0000256" key="3">
    <source>
        <dbReference type="ARBA" id="ARBA00023163"/>
    </source>
</evidence>
<evidence type="ECO:0000256" key="2">
    <source>
        <dbReference type="ARBA" id="ARBA00023125"/>
    </source>
</evidence>
<dbReference type="SUPFAM" id="SSF46785">
    <property type="entry name" value="Winged helix' DNA-binding domain"/>
    <property type="match status" value="1"/>
</dbReference>
<dbReference type="GO" id="GO:0003700">
    <property type="term" value="F:DNA-binding transcription factor activity"/>
    <property type="evidence" value="ECO:0007669"/>
    <property type="project" value="InterPro"/>
</dbReference>
<protein>
    <submittedName>
        <fullName evidence="5">Transcriptional regulator, GntR family</fullName>
    </submittedName>
</protein>
<evidence type="ECO:0000313" key="5">
    <source>
        <dbReference type="EMBL" id="ABF41200.1"/>
    </source>
</evidence>
<name>Q1IPK0_KORVE</name>
<organism evidence="5 6">
    <name type="scientific">Koribacter versatilis (strain Ellin345)</name>
    <dbReference type="NCBI Taxonomy" id="204669"/>
    <lineage>
        <taxon>Bacteria</taxon>
        <taxon>Pseudomonadati</taxon>
        <taxon>Acidobacteriota</taxon>
        <taxon>Terriglobia</taxon>
        <taxon>Terriglobales</taxon>
        <taxon>Candidatus Korobacteraceae</taxon>
        <taxon>Candidatus Korobacter</taxon>
    </lineage>
</organism>
<dbReference type="OrthoDB" id="7173258at2"/>
<feature type="domain" description="HTH gntR-type" evidence="4">
    <location>
        <begin position="11"/>
        <end position="79"/>
    </location>
</feature>
<dbReference type="InterPro" id="IPR036390">
    <property type="entry name" value="WH_DNA-bd_sf"/>
</dbReference>
<dbReference type="EnsemblBacteria" id="ABF41200">
    <property type="protein sequence ID" value="ABF41200"/>
    <property type="gene ID" value="Acid345_2199"/>
</dbReference>
<dbReference type="InterPro" id="IPR000524">
    <property type="entry name" value="Tscrpt_reg_HTH_GntR"/>
</dbReference>
<dbReference type="RefSeq" id="WP_011523001.1">
    <property type="nucleotide sequence ID" value="NC_008009.1"/>
</dbReference>
<sequence length="304" mass="33132">MQLWLAREAAVPVREQLVTQIVLGILSNELAAGHRLPSTRELARRFKVHANTISAAYKQLETEGWVEFRHGSGVFVCESKPANGSGDLVLDQLIASLFRSARELGVPLAEVKARLRKWMAIQPPDHFLLIEPDEELRKIAAEEMRRAVKLPVVACDLADAKGKLAGAIPVCLPSKLPSVQKALAAGTDCMALKVRSIPASLAHYLPAKTDFLVGIASRWMGFLKPARTMLLAAGFSEEALVVRDARRPGWVNGLKSTAAVICDAVTAAQLPKECRAIVFTILAETAAEELKRMESFIQNPLATQ</sequence>
<evidence type="ECO:0000259" key="4">
    <source>
        <dbReference type="PROSITE" id="PS50949"/>
    </source>
</evidence>
<dbReference type="AlphaFoldDB" id="Q1IPK0"/>
<dbReference type="SMART" id="SM00345">
    <property type="entry name" value="HTH_GNTR"/>
    <property type="match status" value="1"/>
</dbReference>
<dbReference type="EMBL" id="CP000360">
    <property type="protein sequence ID" value="ABF41200.1"/>
    <property type="molecule type" value="Genomic_DNA"/>
</dbReference>
<dbReference type="InterPro" id="IPR036388">
    <property type="entry name" value="WH-like_DNA-bd_sf"/>
</dbReference>
<keyword evidence="1" id="KW-0805">Transcription regulation</keyword>
<proteinExistence type="predicted"/>
<dbReference type="Gene3D" id="1.10.10.10">
    <property type="entry name" value="Winged helix-like DNA-binding domain superfamily/Winged helix DNA-binding domain"/>
    <property type="match status" value="1"/>
</dbReference>
<dbReference type="GO" id="GO:0003677">
    <property type="term" value="F:DNA binding"/>
    <property type="evidence" value="ECO:0007669"/>
    <property type="project" value="UniProtKB-KW"/>
</dbReference>
<dbReference type="KEGG" id="aba:Acid345_2199"/>
<gene>
    <name evidence="5" type="ordered locus">Acid345_2199</name>
</gene>
<dbReference type="PROSITE" id="PS50949">
    <property type="entry name" value="HTH_GNTR"/>
    <property type="match status" value="1"/>
</dbReference>
<dbReference type="CDD" id="cd07377">
    <property type="entry name" value="WHTH_GntR"/>
    <property type="match status" value="1"/>
</dbReference>
<reference evidence="5 6" key="1">
    <citation type="journal article" date="2009" name="Appl. Environ. Microbiol.">
        <title>Three genomes from the phylum Acidobacteria provide insight into the lifestyles of these microorganisms in soils.</title>
        <authorList>
            <person name="Ward N.L."/>
            <person name="Challacombe J.F."/>
            <person name="Janssen P.H."/>
            <person name="Henrissat B."/>
            <person name="Coutinho P.M."/>
            <person name="Wu M."/>
            <person name="Xie G."/>
            <person name="Haft D.H."/>
            <person name="Sait M."/>
            <person name="Badger J."/>
            <person name="Barabote R.D."/>
            <person name="Bradley B."/>
            <person name="Brettin T.S."/>
            <person name="Brinkac L.M."/>
            <person name="Bruce D."/>
            <person name="Creasy T."/>
            <person name="Daugherty S.C."/>
            <person name="Davidsen T.M."/>
            <person name="DeBoy R.T."/>
            <person name="Detter J.C."/>
            <person name="Dodson R.J."/>
            <person name="Durkin A.S."/>
            <person name="Ganapathy A."/>
            <person name="Gwinn-Giglio M."/>
            <person name="Han C.S."/>
            <person name="Khouri H."/>
            <person name="Kiss H."/>
            <person name="Kothari S.P."/>
            <person name="Madupu R."/>
            <person name="Nelson K.E."/>
            <person name="Nelson W.C."/>
            <person name="Paulsen I."/>
            <person name="Penn K."/>
            <person name="Ren Q."/>
            <person name="Rosovitz M.J."/>
            <person name="Selengut J.D."/>
            <person name="Shrivastava S."/>
            <person name="Sullivan S.A."/>
            <person name="Tapia R."/>
            <person name="Thompson L.S."/>
            <person name="Watkins K.L."/>
            <person name="Yang Q."/>
            <person name="Yu C."/>
            <person name="Zafar N."/>
            <person name="Zhou L."/>
            <person name="Kuske C.R."/>
        </authorList>
    </citation>
    <scope>NUCLEOTIDE SEQUENCE [LARGE SCALE GENOMIC DNA]</scope>
    <source>
        <strain evidence="5 6">Ellin345</strain>
    </source>
</reference>
<keyword evidence="2" id="KW-0238">DNA-binding</keyword>
<dbReference type="PANTHER" id="PTHR38445:SF9">
    <property type="entry name" value="HTH-TYPE TRANSCRIPTIONAL REPRESSOR YTRA"/>
    <property type="match status" value="1"/>
</dbReference>
<dbReference type="Pfam" id="PF00392">
    <property type="entry name" value="GntR"/>
    <property type="match status" value="1"/>
</dbReference>
<dbReference type="STRING" id="204669.Acid345_2199"/>